<dbReference type="HOGENOM" id="CLU_000445_43_3_11"/>
<dbReference type="SUPFAM" id="SSF55785">
    <property type="entry name" value="PYP-like sensor domain (PAS domain)"/>
    <property type="match status" value="1"/>
</dbReference>
<feature type="region of interest" description="Disordered" evidence="16">
    <location>
        <begin position="231"/>
        <end position="250"/>
    </location>
</feature>
<evidence type="ECO:0000256" key="5">
    <source>
        <dbReference type="ARBA" id="ARBA00022741"/>
    </source>
</evidence>
<protein>
    <recommendedName>
        <fullName evidence="1">protein-serine/threonine phosphatase</fullName>
        <ecNumber evidence="1">3.1.3.16</ecNumber>
    </recommendedName>
    <alternativeName>
        <fullName evidence="15">Protein-serine/threonine phosphatase</fullName>
    </alternativeName>
    <alternativeName>
        <fullName evidence="14">Serine/threonine-protein kinase</fullName>
    </alternativeName>
</protein>
<dbReference type="InterPro" id="IPR035965">
    <property type="entry name" value="PAS-like_dom_sf"/>
</dbReference>
<keyword evidence="10" id="KW-0904">Protein phosphatase</keyword>
<evidence type="ECO:0000256" key="2">
    <source>
        <dbReference type="ARBA" id="ARBA00022553"/>
    </source>
</evidence>
<evidence type="ECO:0000256" key="1">
    <source>
        <dbReference type="ARBA" id="ARBA00013081"/>
    </source>
</evidence>
<dbReference type="InterPro" id="IPR052016">
    <property type="entry name" value="Bact_Sigma-Reg"/>
</dbReference>
<evidence type="ECO:0000256" key="9">
    <source>
        <dbReference type="ARBA" id="ARBA00022842"/>
    </source>
</evidence>
<evidence type="ECO:0000256" key="7">
    <source>
        <dbReference type="ARBA" id="ARBA00022801"/>
    </source>
</evidence>
<keyword evidence="2" id="KW-0597">Phosphoprotein</keyword>
<dbReference type="Pfam" id="PF08448">
    <property type="entry name" value="PAS_4"/>
    <property type="match status" value="1"/>
</dbReference>
<gene>
    <name evidence="19" type="ordered locus">Francci3_2597</name>
</gene>
<dbReference type="Gene3D" id="3.60.40.10">
    <property type="entry name" value="PPM-type phosphatase domain"/>
    <property type="match status" value="1"/>
</dbReference>
<dbReference type="eggNOG" id="COG2208">
    <property type="taxonomic scope" value="Bacteria"/>
</dbReference>
<feature type="domain" description="GAF" evidence="17">
    <location>
        <begin position="180"/>
        <end position="352"/>
    </location>
</feature>
<dbReference type="InterPro" id="IPR003018">
    <property type="entry name" value="GAF"/>
</dbReference>
<dbReference type="EC" id="3.1.3.16" evidence="1"/>
<evidence type="ECO:0000313" key="20">
    <source>
        <dbReference type="Proteomes" id="UP000001937"/>
    </source>
</evidence>
<accession>Q2J9T3</accession>
<dbReference type="InterPro" id="IPR013656">
    <property type="entry name" value="PAS_4"/>
</dbReference>
<dbReference type="GO" id="GO:0005524">
    <property type="term" value="F:ATP binding"/>
    <property type="evidence" value="ECO:0007669"/>
    <property type="project" value="UniProtKB-KW"/>
</dbReference>
<evidence type="ECO:0000256" key="14">
    <source>
        <dbReference type="ARBA" id="ARBA00075117"/>
    </source>
</evidence>
<dbReference type="PhylomeDB" id="Q2J9T3"/>
<feature type="domain" description="PPM-type phosphatase" evidence="18">
    <location>
        <begin position="373"/>
        <end position="583"/>
    </location>
</feature>
<comment type="catalytic activity">
    <reaction evidence="12">
        <text>O-phospho-L-seryl-[protein] + H2O = L-seryl-[protein] + phosphate</text>
        <dbReference type="Rhea" id="RHEA:20629"/>
        <dbReference type="Rhea" id="RHEA-COMP:9863"/>
        <dbReference type="Rhea" id="RHEA-COMP:11604"/>
        <dbReference type="ChEBI" id="CHEBI:15377"/>
        <dbReference type="ChEBI" id="CHEBI:29999"/>
        <dbReference type="ChEBI" id="CHEBI:43474"/>
        <dbReference type="ChEBI" id="CHEBI:83421"/>
        <dbReference type="EC" id="3.1.3.16"/>
    </reaction>
</comment>
<organism evidence="19 20">
    <name type="scientific">Frankia casuarinae (strain DSM 45818 / CECT 9043 / HFP020203 / CcI3)</name>
    <dbReference type="NCBI Taxonomy" id="106370"/>
    <lineage>
        <taxon>Bacteria</taxon>
        <taxon>Bacillati</taxon>
        <taxon>Actinomycetota</taxon>
        <taxon>Actinomycetes</taxon>
        <taxon>Frankiales</taxon>
        <taxon>Frankiaceae</taxon>
        <taxon>Frankia</taxon>
    </lineage>
</organism>
<dbReference type="InterPro" id="IPR001932">
    <property type="entry name" value="PPM-type_phosphatase-like_dom"/>
</dbReference>
<keyword evidence="5" id="KW-0547">Nucleotide-binding</keyword>
<dbReference type="SMART" id="SM00065">
    <property type="entry name" value="GAF"/>
    <property type="match status" value="1"/>
</dbReference>
<dbReference type="PANTHER" id="PTHR43156:SF2">
    <property type="entry name" value="STAGE II SPORULATION PROTEIN E"/>
    <property type="match status" value="1"/>
</dbReference>
<evidence type="ECO:0000256" key="15">
    <source>
        <dbReference type="ARBA" id="ARBA00081350"/>
    </source>
</evidence>
<keyword evidence="9" id="KW-0460">Magnesium</keyword>
<dbReference type="SUPFAM" id="SSF81606">
    <property type="entry name" value="PP2C-like"/>
    <property type="match status" value="1"/>
</dbReference>
<keyword evidence="4" id="KW-0479">Metal-binding</keyword>
<evidence type="ECO:0000256" key="16">
    <source>
        <dbReference type="SAM" id="MobiDB-lite"/>
    </source>
</evidence>
<name>Q2J9T3_FRACC</name>
<dbReference type="GO" id="GO:0016301">
    <property type="term" value="F:kinase activity"/>
    <property type="evidence" value="ECO:0007669"/>
    <property type="project" value="UniProtKB-KW"/>
</dbReference>
<dbReference type="SMART" id="SM00331">
    <property type="entry name" value="PP2C_SIG"/>
    <property type="match status" value="1"/>
</dbReference>
<keyword evidence="7" id="KW-0378">Hydrolase</keyword>
<dbReference type="AlphaFoldDB" id="Q2J9T3"/>
<reference evidence="19 20" key="1">
    <citation type="journal article" date="2007" name="Genome Res.">
        <title>Genome characteristics of facultatively symbiotic Frankia sp. strains reflect host range and host plant biogeography.</title>
        <authorList>
            <person name="Normand P."/>
            <person name="Lapierre P."/>
            <person name="Tisa L.S."/>
            <person name="Gogarten J.P."/>
            <person name="Alloisio N."/>
            <person name="Bagnarol E."/>
            <person name="Bassi C.A."/>
            <person name="Berry A.M."/>
            <person name="Bickhart D.M."/>
            <person name="Choisne N."/>
            <person name="Couloux A."/>
            <person name="Cournoyer B."/>
            <person name="Cruveiller S."/>
            <person name="Daubin V."/>
            <person name="Demange N."/>
            <person name="Francino M.P."/>
            <person name="Goltsman E."/>
            <person name="Huang Y."/>
            <person name="Kopp O.R."/>
            <person name="Labarre L."/>
            <person name="Lapidus A."/>
            <person name="Lavire C."/>
            <person name="Marechal J."/>
            <person name="Martinez M."/>
            <person name="Mastronunzio J.E."/>
            <person name="Mullin B.C."/>
            <person name="Niemann J."/>
            <person name="Pujic P."/>
            <person name="Rawnsley T."/>
            <person name="Rouy Z."/>
            <person name="Schenowitz C."/>
            <person name="Sellstedt A."/>
            <person name="Tavares F."/>
            <person name="Tomkins J.P."/>
            <person name="Vallenet D."/>
            <person name="Valverde C."/>
            <person name="Wall L.G."/>
            <person name="Wang Y."/>
            <person name="Medigue C."/>
            <person name="Benson D.R."/>
        </authorList>
    </citation>
    <scope>NUCLEOTIDE SEQUENCE [LARGE SCALE GENOMIC DNA]</scope>
    <source>
        <strain evidence="20">DSM 45818 / CECT 9043 / CcI3</strain>
    </source>
</reference>
<evidence type="ECO:0000259" key="18">
    <source>
        <dbReference type="SMART" id="SM00331"/>
    </source>
</evidence>
<evidence type="ECO:0000256" key="3">
    <source>
        <dbReference type="ARBA" id="ARBA00022679"/>
    </source>
</evidence>
<evidence type="ECO:0000313" key="19">
    <source>
        <dbReference type="EMBL" id="ABD11959.1"/>
    </source>
</evidence>
<keyword evidence="11" id="KW-0464">Manganese</keyword>
<dbReference type="InterPro" id="IPR029016">
    <property type="entry name" value="GAF-like_dom_sf"/>
</dbReference>
<feature type="compositionally biased region" description="Pro residues" evidence="16">
    <location>
        <begin position="231"/>
        <end position="244"/>
    </location>
</feature>
<evidence type="ECO:0000256" key="10">
    <source>
        <dbReference type="ARBA" id="ARBA00022912"/>
    </source>
</evidence>
<evidence type="ECO:0000256" key="4">
    <source>
        <dbReference type="ARBA" id="ARBA00022723"/>
    </source>
</evidence>
<dbReference type="Gene3D" id="3.30.450.40">
    <property type="match status" value="1"/>
</dbReference>
<evidence type="ECO:0000256" key="6">
    <source>
        <dbReference type="ARBA" id="ARBA00022777"/>
    </source>
</evidence>
<evidence type="ECO:0000259" key="17">
    <source>
        <dbReference type="SMART" id="SM00065"/>
    </source>
</evidence>
<dbReference type="SUPFAM" id="SSF55781">
    <property type="entry name" value="GAF domain-like"/>
    <property type="match status" value="1"/>
</dbReference>
<sequence length="594" mass="64036">MNPTPQPDGQVRSDICGPRPGLPDPRALARWEEALLCLRVFDTAPIIFAVFDRGLRYRAVNQAAARASGLSAEEMIGGYGPEVLPGIDPLGWERPRRVLATGEAILDEEIIGATPADPSNPRIWRASYYPLHDSTGARIAVGVTAVDVTDERRAQAERDLVLRRLRLLSRASGLLGASLDLSATLREMVTLVVPEFADACELYLADEPCPPGAEPDPPLLRRAVWAHSPDLPRPSPDLPLPPPDTRSNLTGRQVGRVFLTRQPVRLDLDERLPDAPDAPDAPASSVAALFRHSHLRSAIIVPLLVGPHCLGTVGFAVTAARPYREQDTQTATELGSRIATAIANAHAFDHQRTAALTLQRALLPRDIPTLDDLDLAWRYQPGTSGTEVGGDWFDVIPLPAGRVALVIGDVMGRGLNAAAAMGQLRTAARTLARLDLPPAALLTELDAVTRSIDTIASVAYVIQDPATSTLTVANGGHLPPALRHPDGTADLLDDPHGIILGVTEQTFTETRHRFPPGSTLALYTDGLVESPTVDIGEGCRRLLRILTETADLPTTADRLLTLLNRNDGNDGYDDDVTLLLAHARRGRCGRFRGR</sequence>
<proteinExistence type="predicted"/>
<dbReference type="Pfam" id="PF07228">
    <property type="entry name" value="SpoIIE"/>
    <property type="match status" value="1"/>
</dbReference>
<dbReference type="KEGG" id="fra:Francci3_2597"/>
<dbReference type="GO" id="GO:0004722">
    <property type="term" value="F:protein serine/threonine phosphatase activity"/>
    <property type="evidence" value="ECO:0007669"/>
    <property type="project" value="UniProtKB-EC"/>
</dbReference>
<dbReference type="PANTHER" id="PTHR43156">
    <property type="entry name" value="STAGE II SPORULATION PROTEIN E-RELATED"/>
    <property type="match status" value="1"/>
</dbReference>
<comment type="function">
    <text evidence="13">Primarily acts as an independent SigF regulator that is sensitive to the osmosensory signal, mediating the cross talk of PknD with the SigF regulon. Possesses both phosphatase and kinase activities. The kinase domain functions as a classic anti-sigma factor-like kinase to phosphorylate the anti-anti-sigma factor domain at the canonical regulatory site, and the phosphatase domain antagonizes this activity.</text>
</comment>
<evidence type="ECO:0000256" key="12">
    <source>
        <dbReference type="ARBA" id="ARBA00047761"/>
    </source>
</evidence>
<keyword evidence="8" id="KW-0067">ATP-binding</keyword>
<evidence type="ECO:0000256" key="11">
    <source>
        <dbReference type="ARBA" id="ARBA00023211"/>
    </source>
</evidence>
<dbReference type="Gene3D" id="3.30.450.20">
    <property type="entry name" value="PAS domain"/>
    <property type="match status" value="1"/>
</dbReference>
<dbReference type="FunFam" id="3.60.40.10:FF:000005">
    <property type="entry name" value="Serine/threonine protein phosphatase"/>
    <property type="match status" value="1"/>
</dbReference>
<dbReference type="GO" id="GO:0046872">
    <property type="term" value="F:metal ion binding"/>
    <property type="evidence" value="ECO:0007669"/>
    <property type="project" value="UniProtKB-KW"/>
</dbReference>
<dbReference type="Proteomes" id="UP000001937">
    <property type="component" value="Chromosome"/>
</dbReference>
<evidence type="ECO:0000256" key="8">
    <source>
        <dbReference type="ARBA" id="ARBA00022840"/>
    </source>
</evidence>
<evidence type="ECO:0000256" key="13">
    <source>
        <dbReference type="ARBA" id="ARBA00056274"/>
    </source>
</evidence>
<dbReference type="EMBL" id="CP000249">
    <property type="protein sequence ID" value="ABD11959.1"/>
    <property type="molecule type" value="Genomic_DNA"/>
</dbReference>
<dbReference type="InterPro" id="IPR036457">
    <property type="entry name" value="PPM-type-like_dom_sf"/>
</dbReference>
<dbReference type="Pfam" id="PF01590">
    <property type="entry name" value="GAF"/>
    <property type="match status" value="1"/>
</dbReference>
<dbReference type="STRING" id="106370.Francci3_2597"/>
<keyword evidence="6" id="KW-0418">Kinase</keyword>
<keyword evidence="3" id="KW-0808">Transferase</keyword>
<keyword evidence="20" id="KW-1185">Reference proteome</keyword>